<feature type="modified residue" description="4-aspartylphosphate" evidence="1">
    <location>
        <position position="64"/>
    </location>
</feature>
<dbReference type="RefSeq" id="WP_379047603.1">
    <property type="nucleotide sequence ID" value="NZ_JBHSKW010000068.1"/>
</dbReference>
<proteinExistence type="predicted"/>
<dbReference type="PROSITE" id="PS50110">
    <property type="entry name" value="RESPONSE_REGULATORY"/>
    <property type="match status" value="1"/>
</dbReference>
<dbReference type="SMART" id="SM00448">
    <property type="entry name" value="REC"/>
    <property type="match status" value="1"/>
</dbReference>
<dbReference type="SUPFAM" id="SSF52172">
    <property type="entry name" value="CheY-like"/>
    <property type="match status" value="1"/>
</dbReference>
<evidence type="ECO:0000313" key="4">
    <source>
        <dbReference type="Proteomes" id="UP001597546"/>
    </source>
</evidence>
<gene>
    <name evidence="3" type="ORF">ACFSSE_11430</name>
</gene>
<accession>A0ABW5TTV4</accession>
<evidence type="ECO:0000256" key="1">
    <source>
        <dbReference type="PROSITE-ProRule" id="PRU00169"/>
    </source>
</evidence>
<evidence type="ECO:0000259" key="2">
    <source>
        <dbReference type="PROSITE" id="PS50110"/>
    </source>
</evidence>
<protein>
    <submittedName>
        <fullName evidence="3">Response regulator</fullName>
    </submittedName>
</protein>
<sequence>MTKTIKKDSLSIIVLEDNEGDYILIEDNLIEIFTNVKIQRYKSYESFSKDIFWKDFKWDAILLDLNLMDIKGIELVENMVIQSSIPIIILTGYVDLPLANKSLELGVYDFLIKDEVNPALLSKSIEFAISRSSYVNQIESQNEKLKNIAWKQSHSVRAPLARILGIINMIEISDGENKDLLFWIEQLKISSNEMDSIIHQIVNETEDFNK</sequence>
<organism evidence="3 4">
    <name type="scientific">Pedobacter alpinus</name>
    <dbReference type="NCBI Taxonomy" id="1590643"/>
    <lineage>
        <taxon>Bacteria</taxon>
        <taxon>Pseudomonadati</taxon>
        <taxon>Bacteroidota</taxon>
        <taxon>Sphingobacteriia</taxon>
        <taxon>Sphingobacteriales</taxon>
        <taxon>Sphingobacteriaceae</taxon>
        <taxon>Pedobacter</taxon>
    </lineage>
</organism>
<keyword evidence="4" id="KW-1185">Reference proteome</keyword>
<dbReference type="EMBL" id="JBHULV010000038">
    <property type="protein sequence ID" value="MFD2732314.1"/>
    <property type="molecule type" value="Genomic_DNA"/>
</dbReference>
<evidence type="ECO:0000313" key="3">
    <source>
        <dbReference type="EMBL" id="MFD2732314.1"/>
    </source>
</evidence>
<dbReference type="Proteomes" id="UP001597546">
    <property type="component" value="Unassembled WGS sequence"/>
</dbReference>
<name>A0ABW5TTV4_9SPHI</name>
<dbReference type="InterPro" id="IPR011006">
    <property type="entry name" value="CheY-like_superfamily"/>
</dbReference>
<dbReference type="CDD" id="cd00156">
    <property type="entry name" value="REC"/>
    <property type="match status" value="1"/>
</dbReference>
<keyword evidence="1" id="KW-0597">Phosphoprotein</keyword>
<dbReference type="InterPro" id="IPR001789">
    <property type="entry name" value="Sig_transdc_resp-reg_receiver"/>
</dbReference>
<dbReference type="Pfam" id="PF00072">
    <property type="entry name" value="Response_reg"/>
    <property type="match status" value="1"/>
</dbReference>
<feature type="domain" description="Response regulatory" evidence="2">
    <location>
        <begin position="1"/>
        <end position="128"/>
    </location>
</feature>
<reference evidence="4" key="1">
    <citation type="journal article" date="2019" name="Int. J. Syst. Evol. Microbiol.">
        <title>The Global Catalogue of Microorganisms (GCM) 10K type strain sequencing project: providing services to taxonomists for standard genome sequencing and annotation.</title>
        <authorList>
            <consortium name="The Broad Institute Genomics Platform"/>
            <consortium name="The Broad Institute Genome Sequencing Center for Infectious Disease"/>
            <person name="Wu L."/>
            <person name="Ma J."/>
        </authorList>
    </citation>
    <scope>NUCLEOTIDE SEQUENCE [LARGE SCALE GENOMIC DNA]</scope>
    <source>
        <strain evidence="4">KCTC 42456</strain>
    </source>
</reference>
<comment type="caution">
    <text evidence="3">The sequence shown here is derived from an EMBL/GenBank/DDBJ whole genome shotgun (WGS) entry which is preliminary data.</text>
</comment>
<dbReference type="Gene3D" id="3.40.50.2300">
    <property type="match status" value="1"/>
</dbReference>